<dbReference type="Proteomes" id="UP001156870">
    <property type="component" value="Unassembled WGS sequence"/>
</dbReference>
<protein>
    <recommendedName>
        <fullName evidence="1">Knr4/Smi1-like domain-containing protein</fullName>
    </recommendedName>
</protein>
<comment type="caution">
    <text evidence="2">The sequence shown here is derived from an EMBL/GenBank/DDBJ whole genome shotgun (WGS) entry which is preliminary data.</text>
</comment>
<dbReference type="InterPro" id="IPR018958">
    <property type="entry name" value="Knr4/Smi1-like_dom"/>
</dbReference>
<dbReference type="SUPFAM" id="SSF160631">
    <property type="entry name" value="SMI1/KNR4-like"/>
    <property type="match status" value="1"/>
</dbReference>
<dbReference type="Pfam" id="PF14567">
    <property type="entry name" value="SUKH_5"/>
    <property type="match status" value="1"/>
</dbReference>
<organism evidence="2 3">
    <name type="scientific">Marinibactrum halimedae</name>
    <dbReference type="NCBI Taxonomy" id="1444977"/>
    <lineage>
        <taxon>Bacteria</taxon>
        <taxon>Pseudomonadati</taxon>
        <taxon>Pseudomonadota</taxon>
        <taxon>Gammaproteobacteria</taxon>
        <taxon>Cellvibrionales</taxon>
        <taxon>Cellvibrionaceae</taxon>
        <taxon>Marinibactrum</taxon>
    </lineage>
</organism>
<accession>A0AA37T890</accession>
<sequence>MEDIIDQLREVNQGAVVPLPLPTLDDIIEVQEQILIHIPADYREFLLTVSDVIYGRLEPATVADSGLHTYLPEVAAQAWSEGVPRHLIPICEDQGQYYCITESGEISLWAGAQPLGEEWENIWYWVRDVWLEGN</sequence>
<dbReference type="AlphaFoldDB" id="A0AA37T890"/>
<dbReference type="InterPro" id="IPR037883">
    <property type="entry name" value="Knr4/Smi1-like_sf"/>
</dbReference>
<keyword evidence="3" id="KW-1185">Reference proteome</keyword>
<dbReference type="Gene3D" id="3.40.1580.10">
    <property type="entry name" value="SMI1/KNR4-like"/>
    <property type="match status" value="1"/>
</dbReference>
<evidence type="ECO:0000259" key="1">
    <source>
        <dbReference type="SMART" id="SM00860"/>
    </source>
</evidence>
<feature type="domain" description="Knr4/Smi1-like" evidence="1">
    <location>
        <begin position="21"/>
        <end position="128"/>
    </location>
</feature>
<proteinExistence type="predicted"/>
<dbReference type="EMBL" id="BSPD01000080">
    <property type="protein sequence ID" value="GLS27526.1"/>
    <property type="molecule type" value="Genomic_DNA"/>
</dbReference>
<name>A0AA37T890_9GAMM</name>
<evidence type="ECO:0000313" key="2">
    <source>
        <dbReference type="EMBL" id="GLS27526.1"/>
    </source>
</evidence>
<dbReference type="RefSeq" id="WP_232593997.1">
    <property type="nucleotide sequence ID" value="NZ_BSPD01000080.1"/>
</dbReference>
<gene>
    <name evidence="2" type="ORF">GCM10007877_32450</name>
</gene>
<dbReference type="SMART" id="SM00860">
    <property type="entry name" value="SMI1_KNR4"/>
    <property type="match status" value="1"/>
</dbReference>
<reference evidence="2 3" key="1">
    <citation type="journal article" date="2014" name="Int. J. Syst. Evol. Microbiol.">
        <title>Complete genome sequence of Corynebacterium casei LMG S-19264T (=DSM 44701T), isolated from a smear-ripened cheese.</title>
        <authorList>
            <consortium name="US DOE Joint Genome Institute (JGI-PGF)"/>
            <person name="Walter F."/>
            <person name="Albersmeier A."/>
            <person name="Kalinowski J."/>
            <person name="Ruckert C."/>
        </authorList>
    </citation>
    <scope>NUCLEOTIDE SEQUENCE [LARGE SCALE GENOMIC DNA]</scope>
    <source>
        <strain evidence="2 3">NBRC 110095</strain>
    </source>
</reference>
<evidence type="ECO:0000313" key="3">
    <source>
        <dbReference type="Proteomes" id="UP001156870"/>
    </source>
</evidence>